<protein>
    <submittedName>
        <fullName evidence="1">Phosphohistidine phosphatase</fullName>
    </submittedName>
</protein>
<dbReference type="EMBL" id="SGXG01000001">
    <property type="protein sequence ID" value="RZS97554.1"/>
    <property type="molecule type" value="Genomic_DNA"/>
</dbReference>
<dbReference type="RefSeq" id="WP_130276418.1">
    <property type="nucleotide sequence ID" value="NZ_SGXG01000001.1"/>
</dbReference>
<evidence type="ECO:0000313" key="1">
    <source>
        <dbReference type="EMBL" id="RZS97554.1"/>
    </source>
</evidence>
<gene>
    <name evidence="1" type="ORF">BC751_3168</name>
</gene>
<dbReference type="OrthoDB" id="9810154at2"/>
<dbReference type="PANTHER" id="PTHR47623">
    <property type="entry name" value="OS09G0287300 PROTEIN"/>
    <property type="match status" value="1"/>
</dbReference>
<dbReference type="AlphaFoldDB" id="A0A4Q7PBC8"/>
<dbReference type="PANTHER" id="PTHR47623:SF1">
    <property type="entry name" value="OS09G0287300 PROTEIN"/>
    <property type="match status" value="1"/>
</dbReference>
<keyword evidence="2" id="KW-1185">Reference proteome</keyword>
<dbReference type="CDD" id="cd07067">
    <property type="entry name" value="HP_PGM_like"/>
    <property type="match status" value="1"/>
</dbReference>
<dbReference type="Gene3D" id="3.40.50.1240">
    <property type="entry name" value="Phosphoglycerate mutase-like"/>
    <property type="match status" value="1"/>
</dbReference>
<dbReference type="Proteomes" id="UP000292209">
    <property type="component" value="Unassembled WGS sequence"/>
</dbReference>
<evidence type="ECO:0000313" key="2">
    <source>
        <dbReference type="Proteomes" id="UP000292209"/>
    </source>
</evidence>
<reference evidence="1 2" key="1">
    <citation type="submission" date="2019-02" db="EMBL/GenBank/DDBJ databases">
        <title>Genomic Encyclopedia of Archaeal and Bacterial Type Strains, Phase II (KMG-II): from individual species to whole genera.</title>
        <authorList>
            <person name="Goeker M."/>
        </authorList>
    </citation>
    <scope>NUCLEOTIDE SEQUENCE [LARGE SCALE GENOMIC DNA]</scope>
    <source>
        <strain evidence="1 2">DSM 21411</strain>
    </source>
</reference>
<dbReference type="InterPro" id="IPR013078">
    <property type="entry name" value="His_Pase_superF_clade-1"/>
</dbReference>
<comment type="caution">
    <text evidence="1">The sequence shown here is derived from an EMBL/GenBank/DDBJ whole genome shotgun (WGS) entry which is preliminary data.</text>
</comment>
<dbReference type="Pfam" id="PF00300">
    <property type="entry name" value="His_Phos_1"/>
    <property type="match status" value="1"/>
</dbReference>
<proteinExistence type="predicted"/>
<organism evidence="1 2">
    <name type="scientific">Cecembia calidifontis</name>
    <dbReference type="NCBI Taxonomy" id="1187080"/>
    <lineage>
        <taxon>Bacteria</taxon>
        <taxon>Pseudomonadati</taxon>
        <taxon>Bacteroidota</taxon>
        <taxon>Cytophagia</taxon>
        <taxon>Cytophagales</taxon>
        <taxon>Cyclobacteriaceae</taxon>
        <taxon>Cecembia</taxon>
    </lineage>
</organism>
<dbReference type="SUPFAM" id="SSF53254">
    <property type="entry name" value="Phosphoglycerate mutase-like"/>
    <property type="match status" value="1"/>
</dbReference>
<name>A0A4Q7PBC8_9BACT</name>
<dbReference type="InterPro" id="IPR029033">
    <property type="entry name" value="His_PPase_superfam"/>
</dbReference>
<accession>A0A4Q7PBC8</accession>
<sequence length="161" mass="17763">MANSKKVLYLLRHGEAEPGFGQIGDYERPLTDKGKKQINRLAVELFKSGVELDLMVSSSSKRTMETARILSSILTCKKSDSFPDLYEADPKTILRVINQTDASIQNLLIVGHNPGISALATFLSGETYLIMKPGMLAKLEIYMEDWASVGQNTAGLIEIIQ</sequence>
<dbReference type="SMART" id="SM00855">
    <property type="entry name" value="PGAM"/>
    <property type="match status" value="1"/>
</dbReference>